<evidence type="ECO:0000256" key="5">
    <source>
        <dbReference type="ARBA" id="ARBA00022801"/>
    </source>
</evidence>
<evidence type="ECO:0000256" key="7">
    <source>
        <dbReference type="PIRSR" id="PIRSR001123-1"/>
    </source>
</evidence>
<dbReference type="RefSeq" id="WP_249332997.1">
    <property type="nucleotide sequence ID" value="NZ_JACRSY010000017.1"/>
</dbReference>
<dbReference type="Gene3D" id="2.40.30.40">
    <property type="entry name" value="Peptidase M42, domain 2"/>
    <property type="match status" value="1"/>
</dbReference>
<dbReference type="Proteomes" id="UP000655830">
    <property type="component" value="Unassembled WGS sequence"/>
</dbReference>
<dbReference type="InterPro" id="IPR008007">
    <property type="entry name" value="Peptidase_M42"/>
</dbReference>
<proteinExistence type="inferred from homology"/>
<keyword evidence="5" id="KW-0378">Hydrolase</keyword>
<feature type="binding site" evidence="8">
    <location>
        <position position="207"/>
    </location>
    <ligand>
        <name>Zn(2+)</name>
        <dbReference type="ChEBI" id="CHEBI:29105"/>
        <label>2</label>
    </ligand>
</feature>
<keyword evidence="2" id="KW-0031">Aminopeptidase</keyword>
<keyword evidence="10" id="KW-1185">Reference proteome</keyword>
<comment type="similarity">
    <text evidence="1 6">Belongs to the peptidase M42 family.</text>
</comment>
<dbReference type="GO" id="GO:0006508">
    <property type="term" value="P:proteolysis"/>
    <property type="evidence" value="ECO:0007669"/>
    <property type="project" value="UniProtKB-KW"/>
</dbReference>
<evidence type="ECO:0000313" key="10">
    <source>
        <dbReference type="Proteomes" id="UP000655830"/>
    </source>
</evidence>
<dbReference type="InterPro" id="IPR051464">
    <property type="entry name" value="Peptidase_M42_aminopept"/>
</dbReference>
<dbReference type="PIRSF" id="PIRSF001123">
    <property type="entry name" value="PepA_GA"/>
    <property type="match status" value="1"/>
</dbReference>
<dbReference type="SUPFAM" id="SSF53187">
    <property type="entry name" value="Zn-dependent exopeptidases"/>
    <property type="match status" value="1"/>
</dbReference>
<gene>
    <name evidence="9" type="ORF">H8718_11385</name>
</gene>
<dbReference type="PANTHER" id="PTHR32481:SF0">
    <property type="entry name" value="AMINOPEPTIDASE YPDE-RELATED"/>
    <property type="match status" value="1"/>
</dbReference>
<feature type="active site" description="Proton acceptor" evidence="7">
    <location>
        <position position="206"/>
    </location>
</feature>
<comment type="caution">
    <text evidence="9">The sequence shown here is derived from an EMBL/GenBank/DDBJ whole genome shotgun (WGS) entry which is preliminary data.</text>
</comment>
<dbReference type="Gene3D" id="3.40.630.10">
    <property type="entry name" value="Zn peptidases"/>
    <property type="match status" value="1"/>
</dbReference>
<feature type="binding site" evidence="8">
    <location>
        <position position="174"/>
    </location>
    <ligand>
        <name>Zn(2+)</name>
        <dbReference type="ChEBI" id="CHEBI:29105"/>
        <label>1</label>
    </ligand>
</feature>
<dbReference type="GO" id="GO:0004177">
    <property type="term" value="F:aminopeptidase activity"/>
    <property type="evidence" value="ECO:0007669"/>
    <property type="project" value="UniProtKB-UniRule"/>
</dbReference>
<evidence type="ECO:0000256" key="8">
    <source>
        <dbReference type="PIRSR" id="PIRSR001123-2"/>
    </source>
</evidence>
<dbReference type="InterPro" id="IPR023367">
    <property type="entry name" value="Peptidase_M42_dom2"/>
</dbReference>
<accession>A0A926EKE2</accession>
<dbReference type="Pfam" id="PF05343">
    <property type="entry name" value="Peptidase_M42"/>
    <property type="match status" value="1"/>
</dbReference>
<keyword evidence="4 8" id="KW-0479">Metal-binding</keyword>
<dbReference type="AlphaFoldDB" id="A0A926EKE2"/>
<feature type="binding site" evidence="8">
    <location>
        <position position="316"/>
    </location>
    <ligand>
        <name>Zn(2+)</name>
        <dbReference type="ChEBI" id="CHEBI:29105"/>
        <label>2</label>
    </ligand>
</feature>
<feature type="binding site" evidence="8">
    <location>
        <position position="174"/>
    </location>
    <ligand>
        <name>Zn(2+)</name>
        <dbReference type="ChEBI" id="CHEBI:29105"/>
        <label>2</label>
    </ligand>
</feature>
<organism evidence="9 10">
    <name type="scientific">Zhenhengia yiwuensis</name>
    <dbReference type="NCBI Taxonomy" id="2763666"/>
    <lineage>
        <taxon>Bacteria</taxon>
        <taxon>Bacillati</taxon>
        <taxon>Bacillota</taxon>
        <taxon>Clostridia</taxon>
        <taxon>Lachnospirales</taxon>
        <taxon>Lachnospiraceae</taxon>
        <taxon>Zhenhengia</taxon>
    </lineage>
</organism>
<reference evidence="9" key="1">
    <citation type="submission" date="2020-08" db="EMBL/GenBank/DDBJ databases">
        <title>Genome public.</title>
        <authorList>
            <person name="Liu C."/>
            <person name="Sun Q."/>
        </authorList>
    </citation>
    <scope>NUCLEOTIDE SEQUENCE</scope>
    <source>
        <strain evidence="9">NSJ-12</strain>
    </source>
</reference>
<evidence type="ECO:0000256" key="4">
    <source>
        <dbReference type="ARBA" id="ARBA00022723"/>
    </source>
</evidence>
<comment type="cofactor">
    <cofactor evidence="8">
        <name>a divalent metal cation</name>
        <dbReference type="ChEBI" id="CHEBI:60240"/>
    </cofactor>
    <text evidence="8">Binds 2 divalent metal cations per subunit.</text>
</comment>
<evidence type="ECO:0000256" key="2">
    <source>
        <dbReference type="ARBA" id="ARBA00022438"/>
    </source>
</evidence>
<feature type="binding site" evidence="8">
    <location>
        <position position="229"/>
    </location>
    <ligand>
        <name>Zn(2+)</name>
        <dbReference type="ChEBI" id="CHEBI:29105"/>
        <label>1</label>
    </ligand>
</feature>
<name>A0A926EKE2_9FIRM</name>
<evidence type="ECO:0000256" key="1">
    <source>
        <dbReference type="ARBA" id="ARBA00006272"/>
    </source>
</evidence>
<dbReference type="EMBL" id="JACRSY010000017">
    <property type="protein sequence ID" value="MBC8580125.1"/>
    <property type="molecule type" value="Genomic_DNA"/>
</dbReference>
<keyword evidence="3" id="KW-0645">Protease</keyword>
<dbReference type="SUPFAM" id="SSF101821">
    <property type="entry name" value="Aminopeptidase/glucanase lid domain"/>
    <property type="match status" value="1"/>
</dbReference>
<evidence type="ECO:0000256" key="3">
    <source>
        <dbReference type="ARBA" id="ARBA00022670"/>
    </source>
</evidence>
<evidence type="ECO:0000256" key="6">
    <source>
        <dbReference type="PIRNR" id="PIRNR001123"/>
    </source>
</evidence>
<sequence length="351" mass="38459">MRPESKHFLQQLIETPSPSGDEVELQKLWIQYVEPFAHKIETDVVGNVIASVNPDKPFKVMLAGHCDEIAYMVSYIDSNGYVYVTKAGGINPKLALGMTVKILGKKGVIKGIVGVKPEHQGGPKDKVEVQDLFIDCGARNKEEIEEYVSMGDYVIYDTNYEYLLNDVMVGRGLDNRTGAFIVAEVLRRVADQNPNVAVYAVSTVNEETNMGGAYFAASHINPTMGIACDVSFATDHPEMNPKECGCVSLGKGPILSKGAPISKKINELLEKAAQVHNIPLQYELTPRSTGTDADRIRLTGKGVPVALVSLPLRYMHAPCEAVNLQDIENEIELLVQMILSMSANENLNPLQ</sequence>
<protein>
    <submittedName>
        <fullName evidence="9">M20/M25/M40 family metallo-hydrolase</fullName>
    </submittedName>
</protein>
<evidence type="ECO:0000313" key="9">
    <source>
        <dbReference type="EMBL" id="MBC8580125.1"/>
    </source>
</evidence>
<dbReference type="GO" id="GO:0046872">
    <property type="term" value="F:metal ion binding"/>
    <property type="evidence" value="ECO:0007669"/>
    <property type="project" value="UniProtKB-UniRule"/>
</dbReference>
<dbReference type="PANTHER" id="PTHR32481">
    <property type="entry name" value="AMINOPEPTIDASE"/>
    <property type="match status" value="1"/>
</dbReference>
<feature type="binding site" evidence="8">
    <location>
        <position position="65"/>
    </location>
    <ligand>
        <name>Zn(2+)</name>
        <dbReference type="ChEBI" id="CHEBI:29105"/>
        <label>1</label>
    </ligand>
</feature>